<organism evidence="2 3">
    <name type="scientific">Neoarthrinium moseri</name>
    <dbReference type="NCBI Taxonomy" id="1658444"/>
    <lineage>
        <taxon>Eukaryota</taxon>
        <taxon>Fungi</taxon>
        <taxon>Dikarya</taxon>
        <taxon>Ascomycota</taxon>
        <taxon>Pezizomycotina</taxon>
        <taxon>Sordariomycetes</taxon>
        <taxon>Xylariomycetidae</taxon>
        <taxon>Amphisphaeriales</taxon>
        <taxon>Apiosporaceae</taxon>
        <taxon>Neoarthrinium</taxon>
    </lineage>
</organism>
<protein>
    <submittedName>
        <fullName evidence="2">Uncharacterized protein</fullName>
    </submittedName>
</protein>
<accession>A0A9P9WVV5</accession>
<sequence length="82" mass="9246">MATRITNADVRSPMVFLSLAPTTSECFPTSQNYQPAKRPEARRSSSLSSNDSAKLRFLKLGPVHYGEHRDEHKADYHEVAIE</sequence>
<evidence type="ECO:0000313" key="2">
    <source>
        <dbReference type="EMBL" id="KAI1879956.1"/>
    </source>
</evidence>
<proteinExistence type="predicted"/>
<evidence type="ECO:0000256" key="1">
    <source>
        <dbReference type="SAM" id="MobiDB-lite"/>
    </source>
</evidence>
<dbReference type="Proteomes" id="UP000829685">
    <property type="component" value="Unassembled WGS sequence"/>
</dbReference>
<comment type="caution">
    <text evidence="2">The sequence shown here is derived from an EMBL/GenBank/DDBJ whole genome shotgun (WGS) entry which is preliminary data.</text>
</comment>
<reference evidence="2" key="1">
    <citation type="submission" date="2021-03" db="EMBL/GenBank/DDBJ databases">
        <title>Revisited historic fungal species revealed as producer of novel bioactive compounds through whole genome sequencing and comparative genomics.</title>
        <authorList>
            <person name="Vignolle G.A."/>
            <person name="Hochenegger N."/>
            <person name="Mach R.L."/>
            <person name="Mach-Aigner A.R."/>
            <person name="Javad Rahimi M."/>
            <person name="Salim K.A."/>
            <person name="Chan C.M."/>
            <person name="Lim L.B.L."/>
            <person name="Cai F."/>
            <person name="Druzhinina I.S."/>
            <person name="U'Ren J.M."/>
            <person name="Derntl C."/>
        </authorList>
    </citation>
    <scope>NUCLEOTIDE SEQUENCE</scope>
    <source>
        <strain evidence="2">TUCIM 5799</strain>
    </source>
</reference>
<dbReference type="EMBL" id="JAFIMR010000003">
    <property type="protein sequence ID" value="KAI1879956.1"/>
    <property type="molecule type" value="Genomic_DNA"/>
</dbReference>
<feature type="region of interest" description="Disordered" evidence="1">
    <location>
        <begin position="27"/>
        <end position="50"/>
    </location>
</feature>
<dbReference type="AlphaFoldDB" id="A0A9P9WVV5"/>
<dbReference type="OrthoDB" id="5226533at2759"/>
<name>A0A9P9WVV5_9PEZI</name>
<gene>
    <name evidence="2" type="ORF">JX265_001577</name>
</gene>
<evidence type="ECO:0000313" key="3">
    <source>
        <dbReference type="Proteomes" id="UP000829685"/>
    </source>
</evidence>
<keyword evidence="3" id="KW-1185">Reference proteome</keyword>